<reference evidence="2" key="1">
    <citation type="journal article" date="2019" name="Int. J. Syst. Evol. Microbiol.">
        <title>The Global Catalogue of Microorganisms (GCM) 10K type strain sequencing project: providing services to taxonomists for standard genome sequencing and annotation.</title>
        <authorList>
            <consortium name="The Broad Institute Genomics Platform"/>
            <consortium name="The Broad Institute Genome Sequencing Center for Infectious Disease"/>
            <person name="Wu L."/>
            <person name="Ma J."/>
        </authorList>
    </citation>
    <scope>NUCLEOTIDE SEQUENCE [LARGE SCALE GENOMIC DNA]</scope>
    <source>
        <strain evidence="2">JCM 17923</strain>
    </source>
</reference>
<accession>A0ABP8IN37</accession>
<evidence type="ECO:0000313" key="2">
    <source>
        <dbReference type="Proteomes" id="UP001501153"/>
    </source>
</evidence>
<name>A0ABP8IN37_9BACT</name>
<organism evidence="1 2">
    <name type="scientific">Hymenobacter saemangeumensis</name>
    <dbReference type="NCBI Taxonomy" id="1084522"/>
    <lineage>
        <taxon>Bacteria</taxon>
        <taxon>Pseudomonadati</taxon>
        <taxon>Bacteroidota</taxon>
        <taxon>Cytophagia</taxon>
        <taxon>Cytophagales</taxon>
        <taxon>Hymenobacteraceae</taxon>
        <taxon>Hymenobacter</taxon>
    </lineage>
</organism>
<dbReference type="EMBL" id="BAABGZ010000070">
    <property type="protein sequence ID" value="GAA4363931.1"/>
    <property type="molecule type" value="Genomic_DNA"/>
</dbReference>
<dbReference type="Proteomes" id="UP001501153">
    <property type="component" value="Unassembled WGS sequence"/>
</dbReference>
<evidence type="ECO:0000313" key="1">
    <source>
        <dbReference type="EMBL" id="GAA4363931.1"/>
    </source>
</evidence>
<sequence length="150" mass="16565">MLVDLNALHTLPDVIHALPFHLYDDVKRQPARCELVVHPAHGWAVATELEQGAVGSLLQCPVTLAAKVCQQYDITPGALTLFTRYAYSSSYENVYAVRFGHGERDLFNDVRFLAPRRDMLSPEDVATLTQALQQGQAPAPNWRALAIPAA</sequence>
<dbReference type="RefSeq" id="WP_345237211.1">
    <property type="nucleotide sequence ID" value="NZ_BAABGZ010000070.1"/>
</dbReference>
<keyword evidence="2" id="KW-1185">Reference proteome</keyword>
<gene>
    <name evidence="1" type="ORF">GCM10023185_33010</name>
</gene>
<protein>
    <submittedName>
        <fullName evidence="1">Uncharacterized protein</fullName>
    </submittedName>
</protein>
<proteinExistence type="predicted"/>
<comment type="caution">
    <text evidence="1">The sequence shown here is derived from an EMBL/GenBank/DDBJ whole genome shotgun (WGS) entry which is preliminary data.</text>
</comment>